<dbReference type="Proteomes" id="UP000191418">
    <property type="component" value="Unassembled WGS sequence"/>
</dbReference>
<comment type="caution">
    <text evidence="1">The sequence shown here is derived from an EMBL/GenBank/DDBJ whole genome shotgun (WGS) entry which is preliminary data.</text>
</comment>
<name>A0A1V4SZN4_9GAMM</name>
<evidence type="ECO:0000313" key="1">
    <source>
        <dbReference type="EMBL" id="OPX53813.1"/>
    </source>
</evidence>
<dbReference type="AlphaFoldDB" id="A0A1V4SZN4"/>
<sequence>GANLIIGRELPFSRVQSLLRSLQGQLDTRPIAHDYRAALAAALTDEVRGYLPVAAFCDRIEAVLARGAVLDLPHVLAKITLLPDLAHAQALTYCAPRRAGDVATADAAHLYVFLFACRLPDADVALGHIFT</sequence>
<keyword evidence="2" id="KW-1185">Reference proteome</keyword>
<accession>A0A1V4SZN4</accession>
<reference evidence="1 2" key="1">
    <citation type="submission" date="2017-01" db="EMBL/GenBank/DDBJ databases">
        <title>Genome Sequencing of a Marine Spirillum, Oceanospirillum multiglobuliferum ATCC 33336, from Japan.</title>
        <authorList>
            <person name="Carney J.G."/>
            <person name="Trachtenberg A.M."/>
            <person name="Rheaume B.A."/>
            <person name="Linnane J.D."/>
            <person name="Pitts N.L."/>
            <person name="Mykles D.L."/>
            <person name="Maclea K.S."/>
        </authorList>
    </citation>
    <scope>NUCLEOTIDE SEQUENCE [LARGE SCALE GENOMIC DNA]</scope>
    <source>
        <strain evidence="1 2">ATCC 33336</strain>
    </source>
</reference>
<gene>
    <name evidence="1" type="ORF">BTE48_17530</name>
</gene>
<dbReference type="Pfam" id="PF10995">
    <property type="entry name" value="CBP_BcsE"/>
    <property type="match status" value="1"/>
</dbReference>
<dbReference type="GO" id="GO:0035438">
    <property type="term" value="F:cyclic-di-GMP binding"/>
    <property type="evidence" value="ECO:0007669"/>
    <property type="project" value="InterPro"/>
</dbReference>
<dbReference type="EMBL" id="MTSM01000402">
    <property type="protein sequence ID" value="OPX53813.1"/>
    <property type="molecule type" value="Genomic_DNA"/>
</dbReference>
<feature type="non-terminal residue" evidence="1">
    <location>
        <position position="1"/>
    </location>
</feature>
<dbReference type="RefSeq" id="WP_211278211.1">
    <property type="nucleotide sequence ID" value="NZ_MTSM01000402.1"/>
</dbReference>
<protein>
    <submittedName>
        <fullName evidence="1">Cellulose biosynthesis protein BcsE</fullName>
    </submittedName>
</protein>
<evidence type="ECO:0000313" key="2">
    <source>
        <dbReference type="Proteomes" id="UP000191418"/>
    </source>
</evidence>
<feature type="non-terminal residue" evidence="1">
    <location>
        <position position="131"/>
    </location>
</feature>
<proteinExistence type="predicted"/>
<organism evidence="1 2">
    <name type="scientific">Oceanospirillum multiglobuliferum</name>
    <dbReference type="NCBI Taxonomy" id="64969"/>
    <lineage>
        <taxon>Bacteria</taxon>
        <taxon>Pseudomonadati</taxon>
        <taxon>Pseudomonadota</taxon>
        <taxon>Gammaproteobacteria</taxon>
        <taxon>Oceanospirillales</taxon>
        <taxon>Oceanospirillaceae</taxon>
        <taxon>Oceanospirillum</taxon>
    </lineage>
</organism>
<dbReference type="InterPro" id="IPR017745">
    <property type="entry name" value="BcsE"/>
</dbReference>